<dbReference type="Proteomes" id="UP001164909">
    <property type="component" value="Chromosome"/>
</dbReference>
<dbReference type="InterPro" id="IPR050487">
    <property type="entry name" value="FtsQ_DivIB"/>
</dbReference>
<dbReference type="RefSeq" id="WP_045170287.1">
    <property type="nucleotide sequence ID" value="NZ_CP113865.1"/>
</dbReference>
<evidence type="ECO:0000259" key="8">
    <source>
        <dbReference type="PROSITE" id="PS51779"/>
    </source>
</evidence>
<evidence type="ECO:0000256" key="3">
    <source>
        <dbReference type="ARBA" id="ARBA00022618"/>
    </source>
</evidence>
<comment type="subcellular location">
    <subcellularLocation>
        <location evidence="1">Membrane</location>
    </subcellularLocation>
</comment>
<evidence type="ECO:0000256" key="6">
    <source>
        <dbReference type="ARBA" id="ARBA00023136"/>
    </source>
</evidence>
<keyword evidence="4" id="KW-0812">Transmembrane</keyword>
<sequence>MSRLVKKITVLLILVFLTLIFVFRLDFFNVKEFSIHNLKRVKKNDIIKILQQYQNKNILSINKNEIRKKLLENPEIEDVRVKIHLPDMLILEIYEKETAGLIKYLNSYIEIDKNGYVIRIEGDLPKNSIIFEGLKINEAAVGRKLDVEDNLLLDEGIQIANNLKNFDVFSKFDVDNVIVLLKNINDIELKIDKLIVKLGDGSEIDYKLRLLKSVYDRLPKHIEGIITVNSNGIATFSPDAGEEN</sequence>
<dbReference type="Gene3D" id="3.10.20.310">
    <property type="entry name" value="membrane protein fhac"/>
    <property type="match status" value="1"/>
</dbReference>
<keyword evidence="2" id="KW-1003">Cell membrane</keyword>
<organism evidence="9 10">
    <name type="scientific">Caldicellulosiruptor morganii</name>
    <dbReference type="NCBI Taxonomy" id="1387555"/>
    <lineage>
        <taxon>Bacteria</taxon>
        <taxon>Bacillati</taxon>
        <taxon>Bacillota</taxon>
        <taxon>Bacillota incertae sedis</taxon>
        <taxon>Caldicellulosiruptorales</taxon>
        <taxon>Caldicellulosiruptoraceae</taxon>
        <taxon>Caldicellulosiruptor</taxon>
    </lineage>
</organism>
<keyword evidence="3" id="KW-0132">Cell division</keyword>
<evidence type="ECO:0000256" key="4">
    <source>
        <dbReference type="ARBA" id="ARBA00022692"/>
    </source>
</evidence>
<dbReference type="EMBL" id="CP113865">
    <property type="protein sequence ID" value="WAM34403.1"/>
    <property type="molecule type" value="Genomic_DNA"/>
</dbReference>
<evidence type="ECO:0000256" key="5">
    <source>
        <dbReference type="ARBA" id="ARBA00022989"/>
    </source>
</evidence>
<accession>A0ABY7BNJ3</accession>
<protein>
    <submittedName>
        <fullName evidence="9">FtsQ-type POTRA domain-containing protein</fullName>
    </submittedName>
</protein>
<keyword evidence="7" id="KW-0131">Cell cycle</keyword>
<evidence type="ECO:0000313" key="9">
    <source>
        <dbReference type="EMBL" id="WAM34403.1"/>
    </source>
</evidence>
<dbReference type="PANTHER" id="PTHR37820:SF1">
    <property type="entry name" value="CELL DIVISION PROTEIN FTSQ"/>
    <property type="match status" value="1"/>
</dbReference>
<evidence type="ECO:0000256" key="7">
    <source>
        <dbReference type="ARBA" id="ARBA00023306"/>
    </source>
</evidence>
<keyword evidence="5" id="KW-1133">Transmembrane helix</keyword>
<proteinExistence type="predicted"/>
<dbReference type="InterPro" id="IPR013685">
    <property type="entry name" value="POTRA_FtsQ_type"/>
</dbReference>
<evidence type="ECO:0000256" key="1">
    <source>
        <dbReference type="ARBA" id="ARBA00004370"/>
    </source>
</evidence>
<evidence type="ECO:0000256" key="2">
    <source>
        <dbReference type="ARBA" id="ARBA00022475"/>
    </source>
</evidence>
<keyword evidence="6" id="KW-0472">Membrane</keyword>
<reference evidence="9" key="1">
    <citation type="submission" date="2022-12" db="EMBL/GenBank/DDBJ databases">
        <authorList>
            <person name="Bing R.G."/>
            <person name="Willard D.J."/>
            <person name="Manesh M.J.H."/>
            <person name="Laemthong T."/>
            <person name="Crosby J.R."/>
            <person name="Kelly R.M."/>
        </authorList>
    </citation>
    <scope>NUCLEOTIDE SEQUENCE</scope>
    <source>
        <strain evidence="9">DSM 8990</strain>
    </source>
</reference>
<name>A0ABY7BNJ3_9FIRM</name>
<keyword evidence="10" id="KW-1185">Reference proteome</keyword>
<dbReference type="InterPro" id="IPR034746">
    <property type="entry name" value="POTRA"/>
</dbReference>
<dbReference type="PROSITE" id="PS51779">
    <property type="entry name" value="POTRA"/>
    <property type="match status" value="1"/>
</dbReference>
<feature type="domain" description="POTRA" evidence="8">
    <location>
        <begin position="28"/>
        <end position="98"/>
    </location>
</feature>
<evidence type="ECO:0000313" key="10">
    <source>
        <dbReference type="Proteomes" id="UP001164909"/>
    </source>
</evidence>
<dbReference type="Pfam" id="PF08478">
    <property type="entry name" value="POTRA_1"/>
    <property type="match status" value="1"/>
</dbReference>
<dbReference type="PANTHER" id="PTHR37820">
    <property type="entry name" value="CELL DIVISION PROTEIN DIVIB"/>
    <property type="match status" value="1"/>
</dbReference>
<gene>
    <name evidence="9" type="ORF">OTK00_000602</name>
</gene>